<proteinExistence type="predicted"/>
<evidence type="ECO:0000313" key="2">
    <source>
        <dbReference type="EMBL" id="PFG28867.1"/>
    </source>
</evidence>
<dbReference type="RefSeq" id="WP_048379072.1">
    <property type="nucleotide sequence ID" value="NZ_LDYE01000003.1"/>
</dbReference>
<name>A0A2A9DQ24_9CORY</name>
<comment type="caution">
    <text evidence="2">The sequence shown here is derived from an EMBL/GenBank/DDBJ whole genome shotgun (WGS) entry which is preliminary data.</text>
</comment>
<feature type="domain" description="GmrSD restriction endonucleases N-terminal" evidence="1">
    <location>
        <begin position="10"/>
        <end position="243"/>
    </location>
</feature>
<dbReference type="EMBL" id="PDJF01000001">
    <property type="protein sequence ID" value="PFG28867.1"/>
    <property type="molecule type" value="Genomic_DNA"/>
</dbReference>
<protein>
    <recommendedName>
        <fullName evidence="1">GmrSD restriction endonucleases N-terminal domain-containing protein</fullName>
    </recommendedName>
</protein>
<dbReference type="OrthoDB" id="9787127at2"/>
<dbReference type="STRING" id="1724.GCA_001044175_00880"/>
<keyword evidence="3" id="KW-1185">Reference proteome</keyword>
<evidence type="ECO:0000259" key="1">
    <source>
        <dbReference type="Pfam" id="PF03235"/>
    </source>
</evidence>
<accession>A0A2A9DQ24</accession>
<organism evidence="2 3">
    <name type="scientific">Corynebacterium renale</name>
    <dbReference type="NCBI Taxonomy" id="1724"/>
    <lineage>
        <taxon>Bacteria</taxon>
        <taxon>Bacillati</taxon>
        <taxon>Actinomycetota</taxon>
        <taxon>Actinomycetes</taxon>
        <taxon>Mycobacteriales</taxon>
        <taxon>Corynebacteriaceae</taxon>
        <taxon>Corynebacterium</taxon>
    </lineage>
</organism>
<dbReference type="Proteomes" id="UP000221653">
    <property type="component" value="Unassembled WGS sequence"/>
</dbReference>
<dbReference type="InterPro" id="IPR004919">
    <property type="entry name" value="GmrSD_N"/>
</dbReference>
<evidence type="ECO:0000313" key="3">
    <source>
        <dbReference type="Proteomes" id="UP000221653"/>
    </source>
</evidence>
<gene>
    <name evidence="2" type="ORF">ATK06_1996</name>
</gene>
<dbReference type="PANTHER" id="PTHR37292:SF2">
    <property type="entry name" value="DUF262 DOMAIN-CONTAINING PROTEIN"/>
    <property type="match status" value="1"/>
</dbReference>
<sequence>MGFSTPSYGLSDLFERVDRGDIQLPDFQREFPWTVDGVRSLILTVLRSFPVGCFMALDTRGTQPRFRARPLAGAPDTGAEPGLLLLDGHQRLATLYHAFRGDGFVEAIDYRGRNVRRRFYVDVQRAVSADVVPDEAVFAVDERGHIRSHFAPAELTPTAIAVSDLLQQKVTDRLFDLVASDDDTTVSAAKDFFSSVVRPLSAYEIPIIRLDRHTASAGVGSVFAQANSAGQQMDALDLLTAVFSSEDPEFGLREHWESVRGEWGRYPSLSRVDSTDFLTAVALLTTSRQGRAAGNREDILRLSLEEYKLGAEHIAVTMKEVGEFLLQRGIVEATSVPFTAQLVPLAVMLARASDYNDILALSSSWDKLDRWFWAGAIGELYSTSAAVNRMAYDVDQVVEWLINDEAPLPATVRDAAVDMERVEHAAPTTGLHKAIMALLRARGAKDWRTGEQFDRWNWPELRPVVSHIFTPKYCLRNKIDPTLADSALNFTPMGARTATMVDDHGPARYLPRIESKSLMNAAEFDAVLATHFVDPRLLNAGDAEGFFADRSKRFEQMLTNVLEGRALG</sequence>
<reference evidence="2 3" key="1">
    <citation type="submission" date="2017-10" db="EMBL/GenBank/DDBJ databases">
        <title>Sequencing the genomes of 1000 actinobacteria strains.</title>
        <authorList>
            <person name="Klenk H.-P."/>
        </authorList>
    </citation>
    <scope>NUCLEOTIDE SEQUENCE [LARGE SCALE GENOMIC DNA]</scope>
    <source>
        <strain evidence="2 3">DSM 20688</strain>
    </source>
</reference>
<dbReference type="AlphaFoldDB" id="A0A2A9DQ24"/>
<dbReference type="Pfam" id="PF03235">
    <property type="entry name" value="GmrSD_N"/>
    <property type="match status" value="1"/>
</dbReference>
<dbReference type="PANTHER" id="PTHR37292">
    <property type="entry name" value="VNG6097C"/>
    <property type="match status" value="1"/>
</dbReference>